<dbReference type="InterPro" id="IPR012226">
    <property type="entry name" value="Diguanyl_cyclase/Pdiesterase"/>
</dbReference>
<dbReference type="SUPFAM" id="SSF55785">
    <property type="entry name" value="PYP-like sensor domain (PAS domain)"/>
    <property type="match status" value="2"/>
</dbReference>
<dbReference type="CDD" id="cd01949">
    <property type="entry name" value="GGDEF"/>
    <property type="match status" value="1"/>
</dbReference>
<dbReference type="PROSITE" id="PS50113">
    <property type="entry name" value="PAC"/>
    <property type="match status" value="1"/>
</dbReference>
<dbReference type="SUPFAM" id="SSF55781">
    <property type="entry name" value="GAF domain-like"/>
    <property type="match status" value="1"/>
</dbReference>
<dbReference type="Proteomes" id="UP000022611">
    <property type="component" value="Unassembled WGS sequence"/>
</dbReference>
<keyword evidence="5" id="KW-0614">Plasmid</keyword>
<dbReference type="SUPFAM" id="SSF55073">
    <property type="entry name" value="Nucleotide cyclase"/>
    <property type="match status" value="1"/>
</dbReference>
<dbReference type="RefSeq" id="WP_019694547.1">
    <property type="nucleotide sequence ID" value="NZ_AFOY02000029.1"/>
</dbReference>
<dbReference type="AlphaFoldDB" id="A0A010RPI7"/>
<dbReference type="Gene3D" id="3.20.20.450">
    <property type="entry name" value="EAL domain"/>
    <property type="match status" value="1"/>
</dbReference>
<name>A0A010RPI7_PSEFL</name>
<dbReference type="InterPro" id="IPR000014">
    <property type="entry name" value="PAS"/>
</dbReference>
<gene>
    <name evidence="5" type="ORF">HK44_029390</name>
</gene>
<dbReference type="InterPro" id="IPR052155">
    <property type="entry name" value="Biofilm_reg_signaling"/>
</dbReference>
<dbReference type="InterPro" id="IPR035965">
    <property type="entry name" value="PAS-like_dom_sf"/>
</dbReference>
<evidence type="ECO:0000259" key="4">
    <source>
        <dbReference type="PROSITE" id="PS50887"/>
    </source>
</evidence>
<feature type="domain" description="EAL" evidence="3">
    <location>
        <begin position="601"/>
        <end position="855"/>
    </location>
</feature>
<dbReference type="EMBL" id="AFOY02000029">
    <property type="protein sequence ID" value="EXF91034.1"/>
    <property type="molecule type" value="Genomic_DNA"/>
</dbReference>
<dbReference type="Gene3D" id="3.30.450.20">
    <property type="entry name" value="PAS domain"/>
    <property type="match status" value="2"/>
</dbReference>
<dbReference type="InterPro" id="IPR000160">
    <property type="entry name" value="GGDEF_dom"/>
</dbReference>
<feature type="domain" description="PAS" evidence="1">
    <location>
        <begin position="140"/>
        <end position="197"/>
    </location>
</feature>
<evidence type="ECO:0000259" key="1">
    <source>
        <dbReference type="PROSITE" id="PS50112"/>
    </source>
</evidence>
<dbReference type="PROSITE" id="PS50887">
    <property type="entry name" value="GGDEF"/>
    <property type="match status" value="1"/>
</dbReference>
<dbReference type="PANTHER" id="PTHR44757:SF2">
    <property type="entry name" value="BIOFILM ARCHITECTURE MAINTENANCE PROTEIN MBAA"/>
    <property type="match status" value="1"/>
</dbReference>
<dbReference type="SMART" id="SM00086">
    <property type="entry name" value="PAC"/>
    <property type="match status" value="2"/>
</dbReference>
<dbReference type="Pfam" id="PF00990">
    <property type="entry name" value="GGDEF"/>
    <property type="match status" value="1"/>
</dbReference>
<dbReference type="NCBIfam" id="TIGR00254">
    <property type="entry name" value="GGDEF"/>
    <property type="match status" value="1"/>
</dbReference>
<organism evidence="5 6">
    <name type="scientific">Pseudomonas fluorescens HK44</name>
    <dbReference type="NCBI Taxonomy" id="1042209"/>
    <lineage>
        <taxon>Bacteria</taxon>
        <taxon>Pseudomonadati</taxon>
        <taxon>Pseudomonadota</taxon>
        <taxon>Gammaproteobacteria</taxon>
        <taxon>Pseudomonadales</taxon>
        <taxon>Pseudomonadaceae</taxon>
        <taxon>Pseudomonas</taxon>
    </lineage>
</organism>
<evidence type="ECO:0000313" key="5">
    <source>
        <dbReference type="EMBL" id="EXF91034.1"/>
    </source>
</evidence>
<dbReference type="HOGENOM" id="CLU_000445_70_20_6"/>
<protein>
    <submittedName>
        <fullName evidence="5">Diguanylate cyclase</fullName>
    </submittedName>
</protein>
<dbReference type="SMART" id="SM00065">
    <property type="entry name" value="GAF"/>
    <property type="match status" value="1"/>
</dbReference>
<dbReference type="InterPro" id="IPR043128">
    <property type="entry name" value="Rev_trsase/Diguanyl_cyclase"/>
</dbReference>
<dbReference type="PROSITE" id="PS50112">
    <property type="entry name" value="PAS"/>
    <property type="match status" value="1"/>
</dbReference>
<evidence type="ECO:0000259" key="2">
    <source>
        <dbReference type="PROSITE" id="PS50113"/>
    </source>
</evidence>
<dbReference type="Pfam" id="PF08447">
    <property type="entry name" value="PAS_3"/>
    <property type="match status" value="1"/>
</dbReference>
<dbReference type="Gene3D" id="3.30.70.270">
    <property type="match status" value="1"/>
</dbReference>
<dbReference type="SMART" id="SM00267">
    <property type="entry name" value="GGDEF"/>
    <property type="match status" value="1"/>
</dbReference>
<dbReference type="InterPro" id="IPR003018">
    <property type="entry name" value="GAF"/>
</dbReference>
<comment type="caution">
    <text evidence="5">The sequence shown here is derived from an EMBL/GenBank/DDBJ whole genome shotgun (WGS) entry which is preliminary data.</text>
</comment>
<dbReference type="OrthoDB" id="9804951at2"/>
<proteinExistence type="predicted"/>
<accession>A0A010RPI7</accession>
<dbReference type="InterPro" id="IPR013655">
    <property type="entry name" value="PAS_fold_3"/>
</dbReference>
<dbReference type="PIRSF" id="PIRSF005925">
    <property type="entry name" value="Dos"/>
    <property type="match status" value="1"/>
</dbReference>
<dbReference type="Gene3D" id="3.30.450.40">
    <property type="match status" value="1"/>
</dbReference>
<dbReference type="Pfam" id="PF13426">
    <property type="entry name" value="PAS_9"/>
    <property type="match status" value="1"/>
</dbReference>
<dbReference type="SMART" id="SM00052">
    <property type="entry name" value="EAL"/>
    <property type="match status" value="1"/>
</dbReference>
<dbReference type="Pfam" id="PF00563">
    <property type="entry name" value="EAL"/>
    <property type="match status" value="1"/>
</dbReference>
<dbReference type="Pfam" id="PF13185">
    <property type="entry name" value="GAF_2"/>
    <property type="match status" value="1"/>
</dbReference>
<dbReference type="InterPro" id="IPR001610">
    <property type="entry name" value="PAC"/>
</dbReference>
<sequence length="867" mass="96031">MPLPSDDRSNTTSEQMELLSALDRSMAIIEFTPDGTVLRANRNYLKIFGYQEQQIRGLHHRALCQADYANSSAFNNFWCRLQEGQSISGQYLYVSAEGCLVWLEASYNPVFAADGQLLKIIQFASDVSTRVKAERCDNERTRLFTQIAERTHNSLVITNAKGVVVYINEAVTHLLGYQPEEVLGQPVALMLNMVYPERNLLTYIRQHLSSGHPYRGEELIYSKFQQPLLCALGVSPIFDAQGALSHTLSVITDITDNKIHEVLQQKALEAMARDAPLTEVMTLICQEVERIAPDVIASILRVDEQGRLRPLASPSLPQSYSQALDGIAIGPNVGSCGTAAFRGTSVMVSDIGSDPLWADYKNLALPLGLRSCWSTPIKASNDQVIGTFAFYYRENRSPNNFHLRLVQMCTHLCALALGRESARLQIRQLAFYDSLTSLPNRNLLLAQADQAIASAKHHNQSLAVLYIDLDRFKQVNDSLGRTAGDELLCVVTERLREQISDTDLLGRLSGDEFIVVLNSCTHVQAADTVKCLQELLSIPCQIAGITLTPSACIGISLYPDNGQDLETLLHHADLAMYHAKTNGRERFSFFSSEMNVLAQERLALEAALREAVRAQCLYLHYQPQVDLKSGQIHGIEALARWHDPVLGHISPTRFIPLAEECGLIDEISHWALNESCRQLAEWRRQGLNIPTVSVNVSSTNFHNLDLARYLIETLEQHALLPGDLILEITESVMMDTNLSTMRNLHEVHALGIGLAMDDFGTGYSSLGYLRRIPLSALKLDKSFVNGMEHDVAAQALTHAVIRIGDSLNLTVIAEGVETEAQRFLLDAQGCKVGQGYLFSQPLPPDLLADWLKTSTVALASGYPLPGV</sequence>
<geneLocation type="plasmid" evidence="5">
    <name>pUTK21</name>
</geneLocation>
<dbReference type="PATRIC" id="fig|1042209.11.peg.81"/>
<dbReference type="InterPro" id="IPR035919">
    <property type="entry name" value="EAL_sf"/>
</dbReference>
<dbReference type="NCBIfam" id="TIGR00229">
    <property type="entry name" value="sensory_box"/>
    <property type="match status" value="2"/>
</dbReference>
<dbReference type="InterPro" id="IPR029787">
    <property type="entry name" value="Nucleotide_cyclase"/>
</dbReference>
<dbReference type="InterPro" id="IPR029016">
    <property type="entry name" value="GAF-like_dom_sf"/>
</dbReference>
<dbReference type="CDD" id="cd00130">
    <property type="entry name" value="PAS"/>
    <property type="match status" value="2"/>
</dbReference>
<dbReference type="CDD" id="cd01948">
    <property type="entry name" value="EAL"/>
    <property type="match status" value="1"/>
</dbReference>
<evidence type="ECO:0000313" key="6">
    <source>
        <dbReference type="Proteomes" id="UP000022611"/>
    </source>
</evidence>
<dbReference type="InterPro" id="IPR000700">
    <property type="entry name" value="PAS-assoc_C"/>
</dbReference>
<evidence type="ECO:0000259" key="3">
    <source>
        <dbReference type="PROSITE" id="PS50883"/>
    </source>
</evidence>
<dbReference type="PROSITE" id="PS50883">
    <property type="entry name" value="EAL"/>
    <property type="match status" value="1"/>
</dbReference>
<dbReference type="PANTHER" id="PTHR44757">
    <property type="entry name" value="DIGUANYLATE CYCLASE DGCP"/>
    <property type="match status" value="1"/>
</dbReference>
<dbReference type="SMART" id="SM00091">
    <property type="entry name" value="PAS"/>
    <property type="match status" value="2"/>
</dbReference>
<reference evidence="5 6" key="1">
    <citation type="journal article" date="2011" name="J. Bacteriol.">
        <title>Draft genome sequence of the polycyclic aromatic hydrocarbon-degrading, genetically engineered bioluminescent bioreporter Pseudomonas fluorescens HK44.</title>
        <authorList>
            <person name="Chauhan A."/>
            <person name="Layton A.C."/>
            <person name="Williams D.E."/>
            <person name="Smartt A.E."/>
            <person name="Ripp S."/>
            <person name="Karpinets T.V."/>
            <person name="Brown S.D."/>
            <person name="Sayler G.S."/>
        </authorList>
    </citation>
    <scope>NUCLEOTIDE SEQUENCE [LARGE SCALE GENOMIC DNA]</scope>
    <source>
        <strain evidence="5 6">HK44</strain>
        <plasmid evidence="5">pUTK21</plasmid>
    </source>
</reference>
<feature type="domain" description="GGDEF" evidence="4">
    <location>
        <begin position="460"/>
        <end position="592"/>
    </location>
</feature>
<feature type="domain" description="PAC" evidence="2">
    <location>
        <begin position="87"/>
        <end position="139"/>
    </location>
</feature>
<dbReference type="SUPFAM" id="SSF141868">
    <property type="entry name" value="EAL domain-like"/>
    <property type="match status" value="1"/>
</dbReference>
<dbReference type="InterPro" id="IPR001633">
    <property type="entry name" value="EAL_dom"/>
</dbReference>